<evidence type="ECO:0000256" key="1">
    <source>
        <dbReference type="SAM" id="MobiDB-lite"/>
    </source>
</evidence>
<comment type="caution">
    <text evidence="2">The sequence shown here is derived from an EMBL/GenBank/DDBJ whole genome shotgun (WGS) entry which is preliminary data.</text>
</comment>
<dbReference type="SUPFAM" id="SSF53448">
    <property type="entry name" value="Nucleotide-diphospho-sugar transferases"/>
    <property type="match status" value="1"/>
</dbReference>
<dbReference type="Gene3D" id="3.90.550.10">
    <property type="entry name" value="Spore Coat Polysaccharide Biosynthesis Protein SpsA, Chain A"/>
    <property type="match status" value="1"/>
</dbReference>
<proteinExistence type="predicted"/>
<keyword evidence="3" id="KW-1185">Reference proteome</keyword>
<feature type="region of interest" description="Disordered" evidence="1">
    <location>
        <begin position="272"/>
        <end position="302"/>
    </location>
</feature>
<dbReference type="AlphaFoldDB" id="A0A7J7ID82"/>
<reference evidence="2 3" key="1">
    <citation type="journal article" date="2020" name="J. Phycol.">
        <title>Comparative genome analysis reveals Cyanidiococcus gen. nov., a new extremophilic red algal genus sister to Cyanidioschyzon (Cyanidioschyzonaceae, Rhodophyta).</title>
        <authorList>
            <person name="Liu S.-L."/>
            <person name="Chiang Y.-R."/>
            <person name="Yoon H.S."/>
            <person name="Fu H.-Y."/>
        </authorList>
    </citation>
    <scope>NUCLEOTIDE SEQUENCE [LARGE SCALE GENOMIC DNA]</scope>
    <source>
        <strain evidence="2 3">THAL066</strain>
    </source>
</reference>
<gene>
    <name evidence="2" type="ORF">F1559_002224</name>
</gene>
<evidence type="ECO:0000313" key="3">
    <source>
        <dbReference type="Proteomes" id="UP000530660"/>
    </source>
</evidence>
<feature type="compositionally biased region" description="Polar residues" evidence="1">
    <location>
        <begin position="242"/>
        <end position="251"/>
    </location>
</feature>
<dbReference type="InterPro" id="IPR050587">
    <property type="entry name" value="GNT1/Glycosyltrans_8"/>
</dbReference>
<dbReference type="InterPro" id="IPR002495">
    <property type="entry name" value="Glyco_trans_8"/>
</dbReference>
<sequence length="611" mass="69423">MARKPFKSRWWRAIDRQPCGFDHCLEGGNEAARYKPERYAGGVCSGATCWLKCSAPSQQMRRPRENPDSDSDVLIEYYDDPRVTNVARDAVATSAAAAGGARVSVERAHGELVDAGQESRSPSPCEGFVEVVRGSFERVRCAAAAGDTTVLGVGVGALFWYGWQRAAQSARARARQQAPRVQHALERRLFVAMLGPELGMRYLNEQTNPALRGNSRRANLALGDDVSPFGTDSMVTPEATPMKSTMDGSSESTNFHIRAVGRQVESFGRHPSEYASAGRSARHERAEHEADMSPATPVERPRPFFRVSRPNVRPGSRVGYAFATVCSSAEYVLGAVVLASSLQRFHNGIPMICLVVSSAVDKWHREILSRAGWEVRSCSNFLSDLEWQGFLGSRDLANRDLKRYTECHRVGYMAGMRQPRKLNDPRIQWERSTFDKLSIWELTEFEKVLFLDADALVLGPLHELFQYEEMTAARSGYGLFNSGVMVIRPDPHTYQALRNCLLGEEWRSRYTRGYPFPYGDQPLLNYFFEDTFIEMPTVYNTTCQRRIRGGRTRVVHYNGMVKPWHVDRKAWFATRCFWSQQRWRFWYQEYDRALDTLRASATQLSEQCYWV</sequence>
<dbReference type="Pfam" id="PF01501">
    <property type="entry name" value="Glyco_transf_8"/>
    <property type="match status" value="1"/>
</dbReference>
<name>A0A7J7ID82_9RHOD</name>
<protein>
    <recommendedName>
        <fullName evidence="4">Glycogenin</fullName>
    </recommendedName>
</protein>
<dbReference type="EMBL" id="VWRR01000016">
    <property type="protein sequence ID" value="KAF6001062.1"/>
    <property type="molecule type" value="Genomic_DNA"/>
</dbReference>
<dbReference type="InterPro" id="IPR029044">
    <property type="entry name" value="Nucleotide-diphossugar_trans"/>
</dbReference>
<evidence type="ECO:0008006" key="4">
    <source>
        <dbReference type="Google" id="ProtNLM"/>
    </source>
</evidence>
<organism evidence="2 3">
    <name type="scientific">Cyanidiococcus yangmingshanensis</name>
    <dbReference type="NCBI Taxonomy" id="2690220"/>
    <lineage>
        <taxon>Eukaryota</taxon>
        <taxon>Rhodophyta</taxon>
        <taxon>Bangiophyceae</taxon>
        <taxon>Cyanidiales</taxon>
        <taxon>Cyanidiaceae</taxon>
        <taxon>Cyanidiococcus</taxon>
    </lineage>
</organism>
<feature type="region of interest" description="Disordered" evidence="1">
    <location>
        <begin position="229"/>
        <end position="251"/>
    </location>
</feature>
<dbReference type="PANTHER" id="PTHR11183">
    <property type="entry name" value="GLYCOGENIN SUBFAMILY MEMBER"/>
    <property type="match status" value="1"/>
</dbReference>
<dbReference type="OrthoDB" id="1489at2759"/>
<feature type="compositionally biased region" description="Basic and acidic residues" evidence="1">
    <location>
        <begin position="281"/>
        <end position="291"/>
    </location>
</feature>
<dbReference type="Proteomes" id="UP000530660">
    <property type="component" value="Unassembled WGS sequence"/>
</dbReference>
<dbReference type="GO" id="GO:0016757">
    <property type="term" value="F:glycosyltransferase activity"/>
    <property type="evidence" value="ECO:0007669"/>
    <property type="project" value="InterPro"/>
</dbReference>
<accession>A0A7J7ID82</accession>
<evidence type="ECO:0000313" key="2">
    <source>
        <dbReference type="EMBL" id="KAF6001062.1"/>
    </source>
</evidence>